<protein>
    <recommendedName>
        <fullName evidence="4">DUF4283 domain-containing protein</fullName>
    </recommendedName>
</protein>
<dbReference type="AlphaFoldDB" id="A0A7J6UWF3"/>
<gene>
    <name evidence="2" type="ORF">FRX31_033893</name>
</gene>
<reference evidence="2 3" key="1">
    <citation type="submission" date="2020-06" db="EMBL/GenBank/DDBJ databases">
        <title>Transcriptomic and genomic resources for Thalictrum thalictroides and T. hernandezii: Facilitating candidate gene discovery in an emerging model plant lineage.</title>
        <authorList>
            <person name="Arias T."/>
            <person name="Riano-Pachon D.M."/>
            <person name="Di Stilio V.S."/>
        </authorList>
    </citation>
    <scope>NUCLEOTIDE SEQUENCE [LARGE SCALE GENOMIC DNA]</scope>
    <source>
        <strain evidence="3">cv. WT478/WT964</strain>
        <tissue evidence="2">Leaves</tissue>
    </source>
</reference>
<feature type="region of interest" description="Disordered" evidence="1">
    <location>
        <begin position="509"/>
        <end position="537"/>
    </location>
</feature>
<name>A0A7J6UWF3_THATH</name>
<sequence>MGVRQFANIENKSFEVVFWISRGGAEAVDITERSGVRVFRSSTSAEGSKWMGKFLCECSVDLIKSERYQDQWVSILGAVRQNNNGPYVEFALYKKNESKKYRILCFPAGENNEGWVDGGLMLLALFNPGIRMAGIQSLNPKAAVPNSSSHVDEREWPEVGRTNRTDKLQNRGEKSSPNWLNLQRFVVESKRGMLNFSWWKSAVICKPTVRLSNWRPALAKIIEEFGEASISELETGEAIVFLQSQELAFQLTSMKPLVVDEAEIAFKRWTPEFNSIELSALNPEFVWIHLTGVPIHLKKKEVVEAIVNKYCSHAEADQVSLGIAHRKAKVKAWKPRWNLIPRMVEIEERGFKFPVIIDVETAHPLIEYVPEKEVAADQYGKKEGEYTINYVADAYSDDGSNFGGHYQPVVKERQGVADNNNQGWTEQHVTTLVSPNTLSLPLQNQIETNTAGRVDREFSNFEFFTDVTRRKGKAVAVGPSNPLGKASFFSPLELDPEDDLSKMGQNRGMSFPCSRNGAHNNGHNKEKPRKASSWNSNPSLVLSRKYWASSFQKKKKEKNDRLVHNVLQSLDRFEAQQKQVVAKPISILHPDHGPEPSLRFGSHEASIHLDHGPDSLASNPKGSNEKSSSQEVDMVPSSMVSSESVDVTKLTAIKAMLKDQEGVNMNEDSLARVIENLLEPVAEHLGVTSNLGASFVKFVMKETASQKLKEKLIENLDEDDREILNYANSNLAIGNVCVDHVV</sequence>
<accession>A0A7J6UWF3</accession>
<dbReference type="Proteomes" id="UP000554482">
    <property type="component" value="Unassembled WGS sequence"/>
</dbReference>
<feature type="region of interest" description="Disordered" evidence="1">
    <location>
        <begin position="606"/>
        <end position="638"/>
    </location>
</feature>
<organism evidence="2 3">
    <name type="scientific">Thalictrum thalictroides</name>
    <name type="common">Rue-anemone</name>
    <name type="synonym">Anemone thalictroides</name>
    <dbReference type="NCBI Taxonomy" id="46969"/>
    <lineage>
        <taxon>Eukaryota</taxon>
        <taxon>Viridiplantae</taxon>
        <taxon>Streptophyta</taxon>
        <taxon>Embryophyta</taxon>
        <taxon>Tracheophyta</taxon>
        <taxon>Spermatophyta</taxon>
        <taxon>Magnoliopsida</taxon>
        <taxon>Ranunculales</taxon>
        <taxon>Ranunculaceae</taxon>
        <taxon>Thalictroideae</taxon>
        <taxon>Thalictrum</taxon>
    </lineage>
</organism>
<comment type="caution">
    <text evidence="2">The sequence shown here is derived from an EMBL/GenBank/DDBJ whole genome shotgun (WGS) entry which is preliminary data.</text>
</comment>
<keyword evidence="3" id="KW-1185">Reference proteome</keyword>
<evidence type="ECO:0000313" key="3">
    <source>
        <dbReference type="Proteomes" id="UP000554482"/>
    </source>
</evidence>
<proteinExistence type="predicted"/>
<evidence type="ECO:0008006" key="4">
    <source>
        <dbReference type="Google" id="ProtNLM"/>
    </source>
</evidence>
<evidence type="ECO:0000313" key="2">
    <source>
        <dbReference type="EMBL" id="KAF5176520.1"/>
    </source>
</evidence>
<evidence type="ECO:0000256" key="1">
    <source>
        <dbReference type="SAM" id="MobiDB-lite"/>
    </source>
</evidence>
<feature type="compositionally biased region" description="Polar residues" evidence="1">
    <location>
        <begin position="616"/>
        <end position="630"/>
    </location>
</feature>
<dbReference type="EMBL" id="JABWDY010042643">
    <property type="protein sequence ID" value="KAF5176520.1"/>
    <property type="molecule type" value="Genomic_DNA"/>
</dbReference>